<comment type="caution">
    <text evidence="1">The sequence shown here is derived from an EMBL/GenBank/DDBJ whole genome shotgun (WGS) entry which is preliminary data.</text>
</comment>
<keyword evidence="2" id="KW-1185">Reference proteome</keyword>
<gene>
    <name evidence="1" type="ORF">GO986_00045</name>
</gene>
<name>A0A7C9LZC3_9DEIO</name>
<dbReference type="RefSeq" id="WP_157457192.1">
    <property type="nucleotide sequence ID" value="NZ_WQLB01000001.1"/>
</dbReference>
<evidence type="ECO:0000313" key="2">
    <source>
        <dbReference type="Proteomes" id="UP000483286"/>
    </source>
</evidence>
<protein>
    <submittedName>
        <fullName evidence="1">Uncharacterized protein</fullName>
    </submittedName>
</protein>
<proteinExistence type="predicted"/>
<dbReference type="AlphaFoldDB" id="A0A7C9LZC3"/>
<accession>A0A7C9LZC3</accession>
<evidence type="ECO:0000313" key="1">
    <source>
        <dbReference type="EMBL" id="MVN85162.1"/>
    </source>
</evidence>
<sequence>MPHPVTIEGPRPIPTPWGPCEDCGGAHGLPLALPDGGRDMTLCPACYTWRAQAQAAEAHLTALAAPIVGAWAAYWTTAGVPLEDLAAIVNSLSGADLADEYGDAYRTRTLRALRWAHRAPAEVAPPMPALRTEVTSEDLPTLAEWRPAHPEGGIPRPFFISRDGRARTLYPTADTMTVLHADGSRTLLLTGYRGHTTGALGGPAGYQVPAELWPQVQAALNSEGEGGMG</sequence>
<dbReference type="EMBL" id="WQLB01000001">
    <property type="protein sequence ID" value="MVN85162.1"/>
    <property type="molecule type" value="Genomic_DNA"/>
</dbReference>
<organism evidence="1 2">
    <name type="scientific">Deinococcus arboris</name>
    <dbReference type="NCBI Taxonomy" id="2682977"/>
    <lineage>
        <taxon>Bacteria</taxon>
        <taxon>Thermotogati</taxon>
        <taxon>Deinococcota</taxon>
        <taxon>Deinococci</taxon>
        <taxon>Deinococcales</taxon>
        <taxon>Deinococcaceae</taxon>
        <taxon>Deinococcus</taxon>
    </lineage>
</organism>
<reference evidence="1 2" key="1">
    <citation type="submission" date="2019-12" db="EMBL/GenBank/DDBJ databases">
        <title>Deinococcus sp. HMF7620 Genome sequencing and assembly.</title>
        <authorList>
            <person name="Kang H."/>
            <person name="Kim H."/>
            <person name="Joh K."/>
        </authorList>
    </citation>
    <scope>NUCLEOTIDE SEQUENCE [LARGE SCALE GENOMIC DNA]</scope>
    <source>
        <strain evidence="1 2">HMF7620</strain>
    </source>
</reference>
<dbReference type="Proteomes" id="UP000483286">
    <property type="component" value="Unassembled WGS sequence"/>
</dbReference>